<feature type="signal peptide" evidence="4">
    <location>
        <begin position="1"/>
        <end position="18"/>
    </location>
</feature>
<dbReference type="PANTHER" id="PTHR30024">
    <property type="entry name" value="ALIPHATIC SULFONATES-BINDING PROTEIN-RELATED"/>
    <property type="match status" value="1"/>
</dbReference>
<comment type="caution">
    <text evidence="6">The sequence shown here is derived from an EMBL/GenBank/DDBJ whole genome shotgun (WGS) entry which is preliminary data.</text>
</comment>
<accession>A0ABS3H689</accession>
<dbReference type="SUPFAM" id="SSF53850">
    <property type="entry name" value="Periplasmic binding protein-like II"/>
    <property type="match status" value="1"/>
</dbReference>
<name>A0ABS3H689_9ENTE</name>
<dbReference type="Gene3D" id="3.40.190.10">
    <property type="entry name" value="Periplasmic binding protein-like II"/>
    <property type="match status" value="2"/>
</dbReference>
<proteinExistence type="inferred from homology"/>
<dbReference type="PANTHER" id="PTHR30024:SF47">
    <property type="entry name" value="TAURINE-BINDING PERIPLASMIC PROTEIN"/>
    <property type="match status" value="1"/>
</dbReference>
<protein>
    <submittedName>
        <fullName evidence="6">ABC transporter substrate-binding protein</fullName>
    </submittedName>
</protein>
<dbReference type="SMART" id="SM00062">
    <property type="entry name" value="PBPb"/>
    <property type="match status" value="1"/>
</dbReference>
<dbReference type="EMBL" id="JAFLVT010000008">
    <property type="protein sequence ID" value="MBO0448976.1"/>
    <property type="molecule type" value="Genomic_DNA"/>
</dbReference>
<comment type="subcellular location">
    <subcellularLocation>
        <location evidence="1">Periplasm</location>
    </subcellularLocation>
</comment>
<dbReference type="PROSITE" id="PS51257">
    <property type="entry name" value="PROKAR_LIPOPROTEIN"/>
    <property type="match status" value="1"/>
</dbReference>
<evidence type="ECO:0000256" key="2">
    <source>
        <dbReference type="ARBA" id="ARBA00010742"/>
    </source>
</evidence>
<evidence type="ECO:0000259" key="5">
    <source>
        <dbReference type="SMART" id="SM00062"/>
    </source>
</evidence>
<dbReference type="InterPro" id="IPR015168">
    <property type="entry name" value="SsuA/THI5"/>
</dbReference>
<reference evidence="6 7" key="1">
    <citation type="submission" date="2021-03" db="EMBL/GenBank/DDBJ databases">
        <title>Enterococcal diversity collection.</title>
        <authorList>
            <person name="Gilmore M.S."/>
            <person name="Schwartzman J."/>
            <person name="Van Tyne D."/>
            <person name="Martin M."/>
            <person name="Earl A.M."/>
            <person name="Manson A.L."/>
            <person name="Straub T."/>
            <person name="Salamzade R."/>
            <person name="Saavedra J."/>
            <person name="Lebreton F."/>
            <person name="Prichula J."/>
            <person name="Schaufler K."/>
            <person name="Gaca A."/>
            <person name="Sgardioli B."/>
            <person name="Wagenaar J."/>
            <person name="Strong T."/>
        </authorList>
    </citation>
    <scope>NUCLEOTIDE SEQUENCE [LARGE SCALE GENOMIC DNA]</scope>
    <source>
        <strain evidence="6 7">MJM12</strain>
    </source>
</reference>
<organism evidence="6 7">
    <name type="scientific">Candidatus Enterococcus myersii</name>
    <dbReference type="NCBI Taxonomy" id="2815322"/>
    <lineage>
        <taxon>Bacteria</taxon>
        <taxon>Bacillati</taxon>
        <taxon>Bacillota</taxon>
        <taxon>Bacilli</taxon>
        <taxon>Lactobacillales</taxon>
        <taxon>Enterococcaceae</taxon>
        <taxon>Enterococcus</taxon>
    </lineage>
</organism>
<sequence>MKKIAASLLVVLSVLSLAACGQNNTQTTPTTTTKTAEKVTGKTINMGILPAESAIPIILAQEKGFFKEAGTDVAIKSFASPNDRNVAVQSKQLDGTISDVMTEATFKKNGIDMKITSGILEDFKVLASPQSKITEMKGLAGKKVTLVPNFILEYIMDDFAKKDGFTYEVVNIPSFSARSEALLNGQVDGAVYTEPQASMLAKQGAKILGSSKEAKINGGTLQFTDAILKERPQDITAFYQGYNQAIDYMNQHKASEYADILTKYQFPEAMSTYLDKQQKDYPHAQKVPKDQFDAIIKWAKDKKQIDENYSYTALTDFNHLTK</sequence>
<dbReference type="RefSeq" id="WP_206903179.1">
    <property type="nucleotide sequence ID" value="NZ_JAFLVT010000008.1"/>
</dbReference>
<gene>
    <name evidence="6" type="ORF">JZO76_05445</name>
</gene>
<keyword evidence="3 4" id="KW-0732">Signal</keyword>
<comment type="similarity">
    <text evidence="2">Belongs to the bacterial solute-binding protein SsuA/TauA family.</text>
</comment>
<evidence type="ECO:0000256" key="3">
    <source>
        <dbReference type="ARBA" id="ARBA00022729"/>
    </source>
</evidence>
<evidence type="ECO:0000313" key="6">
    <source>
        <dbReference type="EMBL" id="MBO0448976.1"/>
    </source>
</evidence>
<feature type="domain" description="Solute-binding protein family 3/N-terminal" evidence="5">
    <location>
        <begin position="43"/>
        <end position="268"/>
    </location>
</feature>
<evidence type="ECO:0000256" key="4">
    <source>
        <dbReference type="SAM" id="SignalP"/>
    </source>
</evidence>
<keyword evidence="7" id="KW-1185">Reference proteome</keyword>
<feature type="chain" id="PRO_5045992146" evidence="4">
    <location>
        <begin position="19"/>
        <end position="322"/>
    </location>
</feature>
<dbReference type="InterPro" id="IPR001638">
    <property type="entry name" value="Solute-binding_3/MltF_N"/>
</dbReference>
<dbReference type="Pfam" id="PF09084">
    <property type="entry name" value="NMT1"/>
    <property type="match status" value="1"/>
</dbReference>
<evidence type="ECO:0000313" key="7">
    <source>
        <dbReference type="Proteomes" id="UP000664256"/>
    </source>
</evidence>
<evidence type="ECO:0000256" key="1">
    <source>
        <dbReference type="ARBA" id="ARBA00004418"/>
    </source>
</evidence>
<dbReference type="Proteomes" id="UP000664256">
    <property type="component" value="Unassembled WGS sequence"/>
</dbReference>